<feature type="compositionally biased region" description="Low complexity" evidence="1">
    <location>
        <begin position="127"/>
        <end position="136"/>
    </location>
</feature>
<keyword evidence="2" id="KW-0732">Signal</keyword>
<evidence type="ECO:0000313" key="4">
    <source>
        <dbReference type="Proteomes" id="UP000253628"/>
    </source>
</evidence>
<feature type="region of interest" description="Disordered" evidence="1">
    <location>
        <begin position="116"/>
        <end position="148"/>
    </location>
</feature>
<evidence type="ECO:0000256" key="1">
    <source>
        <dbReference type="SAM" id="MobiDB-lite"/>
    </source>
</evidence>
<dbReference type="EMBL" id="QNRQ01000001">
    <property type="protein sequence ID" value="RBP43292.1"/>
    <property type="molecule type" value="Genomic_DNA"/>
</dbReference>
<evidence type="ECO:0000256" key="2">
    <source>
        <dbReference type="SAM" id="SignalP"/>
    </source>
</evidence>
<reference evidence="3 4" key="1">
    <citation type="submission" date="2018-06" db="EMBL/GenBank/DDBJ databases">
        <title>Genomic Encyclopedia of Type Strains, Phase IV (KMG-IV): sequencing the most valuable type-strain genomes for metagenomic binning, comparative biology and taxonomic classification.</title>
        <authorList>
            <person name="Goeker M."/>
        </authorList>
    </citation>
    <scope>NUCLEOTIDE SEQUENCE [LARGE SCALE GENOMIC DNA]</scope>
    <source>
        <strain evidence="3 4">DSM 25520</strain>
    </source>
</reference>
<organism evidence="3 4">
    <name type="scientific">Eoetvoesiella caeni</name>
    <dbReference type="NCBI Taxonomy" id="645616"/>
    <lineage>
        <taxon>Bacteria</taxon>
        <taxon>Pseudomonadati</taxon>
        <taxon>Pseudomonadota</taxon>
        <taxon>Betaproteobacteria</taxon>
        <taxon>Burkholderiales</taxon>
        <taxon>Alcaligenaceae</taxon>
        <taxon>Eoetvoesiella</taxon>
    </lineage>
</organism>
<proteinExistence type="predicted"/>
<dbReference type="OrthoDB" id="8686766at2"/>
<accession>A0A366HLV9</accession>
<dbReference type="AlphaFoldDB" id="A0A366HLV9"/>
<feature type="chain" id="PRO_5016693905" description="Beta-barrel assembly machine subunit BamE" evidence="2">
    <location>
        <begin position="35"/>
        <end position="161"/>
    </location>
</feature>
<dbReference type="RefSeq" id="WP_113931580.1">
    <property type="nucleotide sequence ID" value="NZ_JACCEU010000001.1"/>
</dbReference>
<dbReference type="Proteomes" id="UP000253628">
    <property type="component" value="Unassembled WGS sequence"/>
</dbReference>
<dbReference type="PROSITE" id="PS51257">
    <property type="entry name" value="PROKAR_LIPOPROTEIN"/>
    <property type="match status" value="1"/>
</dbReference>
<evidence type="ECO:0008006" key="5">
    <source>
        <dbReference type="Google" id="ProtNLM"/>
    </source>
</evidence>
<keyword evidence="4" id="KW-1185">Reference proteome</keyword>
<name>A0A366HLV9_9BURK</name>
<gene>
    <name evidence="3" type="ORF">DFR37_101421</name>
</gene>
<evidence type="ECO:0000313" key="3">
    <source>
        <dbReference type="EMBL" id="RBP43292.1"/>
    </source>
</evidence>
<comment type="caution">
    <text evidence="3">The sequence shown here is derived from an EMBL/GenBank/DDBJ whole genome shotgun (WGS) entry which is preliminary data.</text>
</comment>
<protein>
    <recommendedName>
        <fullName evidence="5">Beta-barrel assembly machine subunit BamE</fullName>
    </recommendedName>
</protein>
<sequence length="161" mass="16952">MKHSARTVGRFSWRLATAGAALALLAACSTTGQSFDSAGLSKIVPGTTTLTQAEGLLGAAPTDIYRQLDGSLTARWAQKSSVLTDAIYLRKELWLRFDSYGRFERVVNSVNVMSEPGKPPAAPNTVPGQNAQAASPAPNPLADTSAKSIDNTVVSYPLSAE</sequence>
<feature type="signal peptide" evidence="2">
    <location>
        <begin position="1"/>
        <end position="34"/>
    </location>
</feature>